<evidence type="ECO:0000313" key="7">
    <source>
        <dbReference type="Proteomes" id="UP000663868"/>
    </source>
</evidence>
<dbReference type="InterPro" id="IPR037721">
    <property type="entry name" value="Ferlin"/>
</dbReference>
<keyword evidence="3" id="KW-0677">Repeat</keyword>
<evidence type="ECO:0000256" key="1">
    <source>
        <dbReference type="ARBA" id="ARBA00004370"/>
    </source>
</evidence>
<reference evidence="6" key="1">
    <citation type="submission" date="2021-02" db="EMBL/GenBank/DDBJ databases">
        <authorList>
            <person name="Nowell W R."/>
        </authorList>
    </citation>
    <scope>NUCLEOTIDE SEQUENCE</scope>
</reference>
<dbReference type="GO" id="GO:0061025">
    <property type="term" value="P:membrane fusion"/>
    <property type="evidence" value="ECO:0007669"/>
    <property type="project" value="TreeGrafter"/>
</dbReference>
<sequence length="132" mass="15713">MMLLVMQVVQQHHQQILFFDGTSYYFLPWGHTKPCVQVSSEWEDVTFRLEAMNQLSKIKLFITGLLSTLDLLRIKQTTDEVLLKHYKQSLDMVIAHLKKPLPEPEVCRHHVNELFHKDDHDDQHVMNKILHW</sequence>
<dbReference type="AlphaFoldDB" id="A0A820P9M5"/>
<keyword evidence="2" id="KW-0812">Transmembrane</keyword>
<gene>
    <name evidence="6" type="ORF">KXQ929_LOCUS51239</name>
</gene>
<accession>A0A820P9M5</accession>
<dbReference type="Proteomes" id="UP000663868">
    <property type="component" value="Unassembled WGS sequence"/>
</dbReference>
<organism evidence="6 7">
    <name type="scientific">Adineta steineri</name>
    <dbReference type="NCBI Taxonomy" id="433720"/>
    <lineage>
        <taxon>Eukaryota</taxon>
        <taxon>Metazoa</taxon>
        <taxon>Spiralia</taxon>
        <taxon>Gnathifera</taxon>
        <taxon>Rotifera</taxon>
        <taxon>Eurotatoria</taxon>
        <taxon>Bdelloidea</taxon>
        <taxon>Adinetida</taxon>
        <taxon>Adinetidae</taxon>
        <taxon>Adineta</taxon>
    </lineage>
</organism>
<evidence type="ECO:0000256" key="2">
    <source>
        <dbReference type="ARBA" id="ARBA00022692"/>
    </source>
</evidence>
<dbReference type="GO" id="GO:0016020">
    <property type="term" value="C:membrane"/>
    <property type="evidence" value="ECO:0007669"/>
    <property type="project" value="UniProtKB-SubCell"/>
</dbReference>
<evidence type="ECO:0000256" key="5">
    <source>
        <dbReference type="ARBA" id="ARBA00023136"/>
    </source>
</evidence>
<dbReference type="PANTHER" id="PTHR12546">
    <property type="entry name" value="FER-1-LIKE"/>
    <property type="match status" value="1"/>
</dbReference>
<comment type="caution">
    <text evidence="6">The sequence shown here is derived from an EMBL/GenBank/DDBJ whole genome shotgun (WGS) entry which is preliminary data.</text>
</comment>
<feature type="non-terminal residue" evidence="6">
    <location>
        <position position="132"/>
    </location>
</feature>
<dbReference type="EMBL" id="CAJOBB010024990">
    <property type="protein sequence ID" value="CAF4404956.1"/>
    <property type="molecule type" value="Genomic_DNA"/>
</dbReference>
<dbReference type="GO" id="GO:0007009">
    <property type="term" value="P:plasma membrane organization"/>
    <property type="evidence" value="ECO:0007669"/>
    <property type="project" value="TreeGrafter"/>
</dbReference>
<evidence type="ECO:0000256" key="4">
    <source>
        <dbReference type="ARBA" id="ARBA00022989"/>
    </source>
</evidence>
<dbReference type="PANTHER" id="PTHR12546:SF33">
    <property type="entry name" value="SPERM VESICLE FUSION PROTEIN FER-1"/>
    <property type="match status" value="1"/>
</dbReference>
<name>A0A820P9M5_9BILA</name>
<proteinExistence type="predicted"/>
<evidence type="ECO:0000256" key="3">
    <source>
        <dbReference type="ARBA" id="ARBA00022737"/>
    </source>
</evidence>
<keyword evidence="4" id="KW-1133">Transmembrane helix</keyword>
<comment type="subcellular location">
    <subcellularLocation>
        <location evidence="1">Membrane</location>
    </subcellularLocation>
</comment>
<keyword evidence="5" id="KW-0472">Membrane</keyword>
<evidence type="ECO:0000313" key="6">
    <source>
        <dbReference type="EMBL" id="CAF4404956.1"/>
    </source>
</evidence>
<protein>
    <submittedName>
        <fullName evidence="6">Uncharacterized protein</fullName>
    </submittedName>
</protein>